<dbReference type="InterPro" id="IPR012495">
    <property type="entry name" value="TadE-like_dom"/>
</dbReference>
<feature type="domain" description="TadE-like" evidence="2">
    <location>
        <begin position="26"/>
        <end position="68"/>
    </location>
</feature>
<name>A0A0H2ZG84_PSEAB</name>
<organism evidence="3 4">
    <name type="scientific">Pseudomonas aeruginosa (strain UCBPP-PA14)</name>
    <dbReference type="NCBI Taxonomy" id="208963"/>
    <lineage>
        <taxon>Bacteria</taxon>
        <taxon>Pseudomonadati</taxon>
        <taxon>Pseudomonadota</taxon>
        <taxon>Gammaproteobacteria</taxon>
        <taxon>Pseudomonadales</taxon>
        <taxon>Pseudomonadaceae</taxon>
        <taxon>Pseudomonas</taxon>
    </lineage>
</organism>
<dbReference type="KEGG" id="pau:PA14_55790"/>
<protein>
    <submittedName>
        <fullName evidence="3">Putative pilus assembly protein</fullName>
    </submittedName>
</protein>
<dbReference type="HOGENOM" id="CLU_129220_1_0_6"/>
<evidence type="ECO:0000313" key="3">
    <source>
        <dbReference type="EMBL" id="ABJ13564.1"/>
    </source>
</evidence>
<evidence type="ECO:0000313" key="4">
    <source>
        <dbReference type="Proteomes" id="UP000000653"/>
    </source>
</evidence>
<keyword evidence="1" id="KW-0812">Transmembrane</keyword>
<reference evidence="3 4" key="1">
    <citation type="journal article" date="2006" name="Genome Biol.">
        <title>Genomic analysis reveals that Pseudomonas aeruginosa virulence is combinatorial.</title>
        <authorList>
            <person name="Lee D.G."/>
            <person name="Urbach J.M."/>
            <person name="Wu G."/>
            <person name="Liberati N.T."/>
            <person name="Feinbaum R.L."/>
            <person name="Miyata S."/>
            <person name="Diggins L.T."/>
            <person name="He J."/>
            <person name="Saucier M."/>
            <person name="Deziel E."/>
            <person name="Friedman L."/>
            <person name="Li L."/>
            <person name="Grills G."/>
            <person name="Montgomery K."/>
            <person name="Kucherlapati R."/>
            <person name="Rahme L.G."/>
            <person name="Ausubel F.M."/>
        </authorList>
    </citation>
    <scope>NUCLEOTIDE SEQUENCE [LARGE SCALE GENOMIC DNA]</scope>
    <source>
        <strain evidence="3 4">UCBPP-PA14</strain>
    </source>
</reference>
<evidence type="ECO:0000256" key="1">
    <source>
        <dbReference type="SAM" id="Phobius"/>
    </source>
</evidence>
<proteinExistence type="predicted"/>
<keyword evidence="1" id="KW-0472">Membrane</keyword>
<dbReference type="BioCyc" id="PAER208963:G1G74-4706-MONOMER"/>
<dbReference type="RefSeq" id="WP_003120840.1">
    <property type="nucleotide sequence ID" value="NC_008463.1"/>
</dbReference>
<gene>
    <name evidence="3" type="ordered locus">PA14_55790</name>
</gene>
<evidence type="ECO:0000259" key="2">
    <source>
        <dbReference type="Pfam" id="PF07811"/>
    </source>
</evidence>
<keyword evidence="1" id="KW-1133">Transmembrane helix</keyword>
<dbReference type="EMBL" id="CP000438">
    <property type="protein sequence ID" value="ABJ13564.1"/>
    <property type="molecule type" value="Genomic_DNA"/>
</dbReference>
<accession>A0A0H2ZG84</accession>
<sequence>MTTSIKDADRGCQLMLGKASRRRQHGAVAIEFTAIFLLFFALVYGLISYSIPLLMLQSFNDAAAVGARAAIAVDPSDAGYESLAEARARDELLARLDWMPAAWRANLQPCAGNGQYADYVSATSRIEVCVQYPYGDPGKAIIPVLSFPGIGAIPNLPQTLKASANLLL</sequence>
<dbReference type="Pfam" id="PF07811">
    <property type="entry name" value="TadE"/>
    <property type="match status" value="1"/>
</dbReference>
<dbReference type="Proteomes" id="UP000000653">
    <property type="component" value="Chromosome"/>
</dbReference>
<feature type="transmembrane region" description="Helical" evidence="1">
    <location>
        <begin position="28"/>
        <end position="47"/>
    </location>
</feature>
<dbReference type="AlphaFoldDB" id="A0A0H2ZG84"/>